<dbReference type="InterPro" id="IPR006195">
    <property type="entry name" value="aa-tRNA-synth_II"/>
</dbReference>
<dbReference type="GO" id="GO:0004824">
    <property type="term" value="F:lysine-tRNA ligase activity"/>
    <property type="evidence" value="ECO:0007669"/>
    <property type="project" value="UniProtKB-EC"/>
</dbReference>
<evidence type="ECO:0000313" key="12">
    <source>
        <dbReference type="Proteomes" id="UP001487296"/>
    </source>
</evidence>
<dbReference type="InterPro" id="IPR044136">
    <property type="entry name" value="Lys-tRNA-ligase_II_N"/>
</dbReference>
<dbReference type="SUPFAM" id="SSF50249">
    <property type="entry name" value="Nucleic acid-binding proteins"/>
    <property type="match status" value="1"/>
</dbReference>
<evidence type="ECO:0000256" key="4">
    <source>
        <dbReference type="ARBA" id="ARBA00022741"/>
    </source>
</evidence>
<gene>
    <name evidence="8 11" type="primary">lysS</name>
    <name evidence="11" type="ORF">AAAT34_04670</name>
</gene>
<dbReference type="NCBIfam" id="NF001756">
    <property type="entry name" value="PRK00484.1"/>
    <property type="match status" value="1"/>
</dbReference>
<dbReference type="InterPro" id="IPR025567">
    <property type="entry name" value="DUF4332"/>
</dbReference>
<dbReference type="InterPro" id="IPR002313">
    <property type="entry name" value="Lys-tRNA-ligase_II"/>
</dbReference>
<evidence type="ECO:0000256" key="8">
    <source>
        <dbReference type="HAMAP-Rule" id="MF_00252"/>
    </source>
</evidence>
<comment type="cofactor">
    <cofactor evidence="8 9">
        <name>Mg(2+)</name>
        <dbReference type="ChEBI" id="CHEBI:18420"/>
    </cofactor>
    <text evidence="8 9">Binds 3 Mg(2+) ions per subunit.</text>
</comment>
<reference evidence="11 12" key="1">
    <citation type="submission" date="2024-04" db="EMBL/GenBank/DDBJ databases">
        <title>Human intestinal bacterial collection.</title>
        <authorList>
            <person name="Pauvert C."/>
            <person name="Hitch T.C.A."/>
            <person name="Clavel T."/>
        </authorList>
    </citation>
    <scope>NUCLEOTIDE SEQUENCE [LARGE SCALE GENOMIC DNA]</scope>
    <source>
        <strain evidence="11 12">CLA-AA-H145</strain>
    </source>
</reference>
<organism evidence="11 12">
    <name type="scientific">Hallella faecis</name>
    <dbReference type="NCBI Taxonomy" id="2841596"/>
    <lineage>
        <taxon>Bacteria</taxon>
        <taxon>Pseudomonadati</taxon>
        <taxon>Bacteroidota</taxon>
        <taxon>Bacteroidia</taxon>
        <taxon>Bacteroidales</taxon>
        <taxon>Prevotellaceae</taxon>
        <taxon>Hallella</taxon>
    </lineage>
</organism>
<dbReference type="PANTHER" id="PTHR42918">
    <property type="entry name" value="LYSYL-TRNA SYNTHETASE"/>
    <property type="match status" value="1"/>
</dbReference>
<dbReference type="InterPro" id="IPR012340">
    <property type="entry name" value="NA-bd_OB-fold"/>
</dbReference>
<keyword evidence="5 8" id="KW-0067">ATP-binding</keyword>
<feature type="binding site" evidence="8">
    <location>
        <position position="420"/>
    </location>
    <ligand>
        <name>Mg(2+)</name>
        <dbReference type="ChEBI" id="CHEBI:18420"/>
        <label>2</label>
    </ligand>
</feature>
<protein>
    <recommendedName>
        <fullName evidence="8">Lysine--tRNA ligase</fullName>
        <ecNumber evidence="8">6.1.1.6</ecNumber>
    </recommendedName>
    <alternativeName>
        <fullName evidence="8">Lysyl-tRNA synthetase</fullName>
        <shortName evidence="8">LysRS</shortName>
    </alternativeName>
</protein>
<dbReference type="InterPro" id="IPR004365">
    <property type="entry name" value="NA-bd_OB_tRNA"/>
</dbReference>
<feature type="domain" description="Aminoacyl-transfer RNA synthetases class-II family profile" evidence="10">
    <location>
        <begin position="188"/>
        <end position="501"/>
    </location>
</feature>
<dbReference type="CDD" id="cd04322">
    <property type="entry name" value="LysRS_N"/>
    <property type="match status" value="1"/>
</dbReference>
<dbReference type="CDD" id="cd00775">
    <property type="entry name" value="LysRS_core"/>
    <property type="match status" value="1"/>
</dbReference>
<proteinExistence type="inferred from homology"/>
<dbReference type="SUPFAM" id="SSF55681">
    <property type="entry name" value="Class II aaRS and biotin synthetases"/>
    <property type="match status" value="1"/>
</dbReference>
<comment type="subunit">
    <text evidence="8">Homodimer.</text>
</comment>
<evidence type="ECO:0000256" key="9">
    <source>
        <dbReference type="RuleBase" id="RU000336"/>
    </source>
</evidence>
<evidence type="ECO:0000256" key="5">
    <source>
        <dbReference type="ARBA" id="ARBA00022840"/>
    </source>
</evidence>
<dbReference type="InterPro" id="IPR018149">
    <property type="entry name" value="Lys-tRNA-synth_II_C"/>
</dbReference>
<dbReference type="InterPro" id="IPR004364">
    <property type="entry name" value="Aa-tRNA-synt_II"/>
</dbReference>
<dbReference type="Pfam" id="PF14229">
    <property type="entry name" value="DUF4332"/>
    <property type="match status" value="1"/>
</dbReference>
<evidence type="ECO:0000256" key="3">
    <source>
        <dbReference type="ARBA" id="ARBA00022723"/>
    </source>
</evidence>
<dbReference type="NCBIfam" id="TIGR00499">
    <property type="entry name" value="lysS_bact"/>
    <property type="match status" value="1"/>
</dbReference>
<evidence type="ECO:0000256" key="1">
    <source>
        <dbReference type="ARBA" id="ARBA00008226"/>
    </source>
</evidence>
<dbReference type="Pfam" id="PF01336">
    <property type="entry name" value="tRNA_anti-codon"/>
    <property type="match status" value="1"/>
</dbReference>
<evidence type="ECO:0000259" key="10">
    <source>
        <dbReference type="PROSITE" id="PS50862"/>
    </source>
</evidence>
<dbReference type="Proteomes" id="UP001487296">
    <property type="component" value="Unassembled WGS sequence"/>
</dbReference>
<name>A0ABV1FPS0_9BACT</name>
<keyword evidence="8" id="KW-0648">Protein biosynthesis</keyword>
<dbReference type="PROSITE" id="PS50862">
    <property type="entry name" value="AA_TRNA_LIGASE_II"/>
    <property type="match status" value="1"/>
</dbReference>
<accession>A0ABV1FPS0</accession>
<comment type="similarity">
    <text evidence="1 8">Belongs to the class-II aminoacyl-tRNA synthetase family.</text>
</comment>
<comment type="subcellular location">
    <subcellularLocation>
        <location evidence="8">Cytoplasm</location>
    </subcellularLocation>
</comment>
<keyword evidence="2 8" id="KW-0436">Ligase</keyword>
<keyword evidence="3 8" id="KW-0479">Metal-binding</keyword>
<dbReference type="EC" id="6.1.1.6" evidence="8"/>
<feature type="binding site" evidence="8">
    <location>
        <position position="413"/>
    </location>
    <ligand>
        <name>Mg(2+)</name>
        <dbReference type="ChEBI" id="CHEBI:18420"/>
        <label>1</label>
    </ligand>
</feature>
<comment type="caution">
    <text evidence="11">The sequence shown here is derived from an EMBL/GenBank/DDBJ whole genome shotgun (WGS) entry which is preliminary data.</text>
</comment>
<evidence type="ECO:0000256" key="6">
    <source>
        <dbReference type="ARBA" id="ARBA00023146"/>
    </source>
</evidence>
<dbReference type="PRINTS" id="PR00982">
    <property type="entry name" value="TRNASYNTHLYS"/>
</dbReference>
<keyword evidence="4 8" id="KW-0547">Nucleotide-binding</keyword>
<comment type="catalytic activity">
    <reaction evidence="7 8 9">
        <text>tRNA(Lys) + L-lysine + ATP = L-lysyl-tRNA(Lys) + AMP + diphosphate</text>
        <dbReference type="Rhea" id="RHEA:20792"/>
        <dbReference type="Rhea" id="RHEA-COMP:9696"/>
        <dbReference type="Rhea" id="RHEA-COMP:9697"/>
        <dbReference type="ChEBI" id="CHEBI:30616"/>
        <dbReference type="ChEBI" id="CHEBI:32551"/>
        <dbReference type="ChEBI" id="CHEBI:33019"/>
        <dbReference type="ChEBI" id="CHEBI:78442"/>
        <dbReference type="ChEBI" id="CHEBI:78529"/>
        <dbReference type="ChEBI" id="CHEBI:456215"/>
        <dbReference type="EC" id="6.1.1.6"/>
    </reaction>
</comment>
<dbReference type="Pfam" id="PF00152">
    <property type="entry name" value="tRNA-synt_2"/>
    <property type="match status" value="1"/>
</dbReference>
<feature type="binding site" evidence="8">
    <location>
        <position position="420"/>
    </location>
    <ligand>
        <name>Mg(2+)</name>
        <dbReference type="ChEBI" id="CHEBI:18420"/>
        <label>1</label>
    </ligand>
</feature>
<keyword evidence="6 8" id="KW-0030">Aminoacyl-tRNA synthetase</keyword>
<keyword evidence="8 9" id="KW-0460">Magnesium</keyword>
<dbReference type="RefSeq" id="WP_215759405.1">
    <property type="nucleotide sequence ID" value="NZ_JAHKBE010000011.1"/>
</dbReference>
<dbReference type="PANTHER" id="PTHR42918:SF15">
    <property type="entry name" value="LYSINE--TRNA LIGASE, CHLOROPLASTIC_MITOCHONDRIAL"/>
    <property type="match status" value="1"/>
</dbReference>
<dbReference type="Gene3D" id="2.40.50.140">
    <property type="entry name" value="Nucleic acid-binding proteins"/>
    <property type="match status" value="1"/>
</dbReference>
<sequence>MNILELSEQEIGRRQSLQELRNMGIDPYPAAEFPVNATSEDIKANFKDDEKREVTIAGRLMTKRIMGKASFAELQDGKGRIQLYISRDDLCPGEDKDLYNKVFKKLMDIGDIVGVKGYAFRTQMGEISVHVEELTMLSKSLKPLPIVKYKDGVAYDKFDDPEMRARQRYVDLVVNDGVKETFIKRATVLRTMRDFFDKHGYTEVETPILQNIPGGASARPFITHFNALDTDMYMRIATELYLKRLIVGGFDGVYEIGKNFRNEGMDKFHNPEFTCMELYVPYKDYNWMMKFTEKLLETICVAVNGTDEVEYQGKTISYKAPFKRIPILDAIKEKTGYDLNGLSEEEIRDIALNKLKIETVDETAGKGKLIDEIFGEYCEGTFIQPTFIIDYPVEMSPLTKMHRSKPGLTERFELMVNGKELANAYSELNDPIDQEQRFIDQMKLADKGDDEAMVIDHDFLRALQYGMPPTSGIGIGIDRLVMLVTGKENIQEVMPFPQLKPEAKMPQSTVKEWAELGVEENWVYVLRKAGFNLISDIKDQKAQGLQQKLGDINKKYKLGYEKPSVEEIQKWIDGAKA</sequence>
<keyword evidence="12" id="KW-1185">Reference proteome</keyword>
<dbReference type="Gene3D" id="3.30.930.10">
    <property type="entry name" value="Bira Bifunctional Protein, Domain 2"/>
    <property type="match status" value="1"/>
</dbReference>
<dbReference type="InterPro" id="IPR045864">
    <property type="entry name" value="aa-tRNA-synth_II/BPL/LPL"/>
</dbReference>
<evidence type="ECO:0000256" key="7">
    <source>
        <dbReference type="ARBA" id="ARBA00048573"/>
    </source>
</evidence>
<dbReference type="HAMAP" id="MF_00252">
    <property type="entry name" value="Lys_tRNA_synth_class2"/>
    <property type="match status" value="1"/>
</dbReference>
<evidence type="ECO:0000313" key="11">
    <source>
        <dbReference type="EMBL" id="MEQ2486349.1"/>
    </source>
</evidence>
<keyword evidence="8" id="KW-0963">Cytoplasm</keyword>
<dbReference type="EMBL" id="JBBNFP010000011">
    <property type="protein sequence ID" value="MEQ2486349.1"/>
    <property type="molecule type" value="Genomic_DNA"/>
</dbReference>
<evidence type="ECO:0000256" key="2">
    <source>
        <dbReference type="ARBA" id="ARBA00022598"/>
    </source>
</evidence>